<dbReference type="InterPro" id="IPR020084">
    <property type="entry name" value="NUDIX_hydrolase_CS"/>
</dbReference>
<dbReference type="GO" id="GO:0008413">
    <property type="term" value="F:8-oxo-7,8-dihydroguanosine triphosphate pyrophosphatase activity"/>
    <property type="evidence" value="ECO:0007669"/>
    <property type="project" value="TreeGrafter"/>
</dbReference>
<dbReference type="InterPro" id="IPR015797">
    <property type="entry name" value="NUDIX_hydrolase-like_dom_sf"/>
</dbReference>
<evidence type="ECO:0000313" key="20">
    <source>
        <dbReference type="Proteomes" id="UP000600865"/>
    </source>
</evidence>
<evidence type="ECO:0000256" key="1">
    <source>
        <dbReference type="ARBA" id="ARBA00001946"/>
    </source>
</evidence>
<evidence type="ECO:0000256" key="10">
    <source>
        <dbReference type="ARBA" id="ARBA00035861"/>
    </source>
</evidence>
<evidence type="ECO:0000256" key="4">
    <source>
        <dbReference type="ARBA" id="ARBA00022705"/>
    </source>
</evidence>
<keyword evidence="4" id="KW-0235">DNA replication</keyword>
<keyword evidence="8" id="KW-0460">Magnesium</keyword>
<dbReference type="EMBL" id="BMYV01000002">
    <property type="protein sequence ID" value="GGX68018.1"/>
    <property type="molecule type" value="Genomic_DNA"/>
</dbReference>
<evidence type="ECO:0000256" key="2">
    <source>
        <dbReference type="ARBA" id="ARBA00005582"/>
    </source>
</evidence>
<evidence type="ECO:0000256" key="3">
    <source>
        <dbReference type="ARBA" id="ARBA00022457"/>
    </source>
</evidence>
<comment type="similarity">
    <text evidence="2 17">Belongs to the Nudix hydrolase family.</text>
</comment>
<dbReference type="PANTHER" id="PTHR47707:SF1">
    <property type="entry name" value="NUDIX HYDROLASE FAMILY PROTEIN"/>
    <property type="match status" value="1"/>
</dbReference>
<dbReference type="Proteomes" id="UP000600865">
    <property type="component" value="Unassembled WGS sequence"/>
</dbReference>
<keyword evidence="5" id="KW-0479">Metal-binding</keyword>
<dbReference type="InterPro" id="IPR020476">
    <property type="entry name" value="Nudix_hydrolase"/>
</dbReference>
<gene>
    <name evidence="19" type="ORF">GCM10011309_17180</name>
</gene>
<dbReference type="FunFam" id="3.90.79.10:FF:000014">
    <property type="entry name" value="8-oxo-dGTP diphosphatase MutT"/>
    <property type="match status" value="1"/>
</dbReference>
<dbReference type="AlphaFoldDB" id="A0A918KLL4"/>
<reference evidence="19 20" key="1">
    <citation type="journal article" date="2014" name="Int. J. Syst. Evol. Microbiol.">
        <title>Complete genome sequence of Corynebacterium casei LMG S-19264T (=DSM 44701T), isolated from a smear-ripened cheese.</title>
        <authorList>
            <consortium name="US DOE Joint Genome Institute (JGI-PGF)"/>
            <person name="Walter F."/>
            <person name="Albersmeier A."/>
            <person name="Kalinowski J."/>
            <person name="Ruckert C."/>
        </authorList>
    </citation>
    <scope>NUCLEOTIDE SEQUENCE [LARGE SCALE GENOMIC DNA]</scope>
    <source>
        <strain evidence="19 20">KCTC 23968</strain>
    </source>
</reference>
<keyword evidence="20" id="KW-1185">Reference proteome</keyword>
<evidence type="ECO:0000313" key="19">
    <source>
        <dbReference type="EMBL" id="GGX68018.1"/>
    </source>
</evidence>
<evidence type="ECO:0000256" key="8">
    <source>
        <dbReference type="ARBA" id="ARBA00022842"/>
    </source>
</evidence>
<evidence type="ECO:0000256" key="9">
    <source>
        <dbReference type="ARBA" id="ARBA00023204"/>
    </source>
</evidence>
<evidence type="ECO:0000256" key="17">
    <source>
        <dbReference type="RuleBase" id="RU003476"/>
    </source>
</evidence>
<name>A0A918KLL4_9PROT</name>
<dbReference type="PROSITE" id="PS51462">
    <property type="entry name" value="NUDIX"/>
    <property type="match status" value="1"/>
</dbReference>
<comment type="cofactor">
    <cofactor evidence="1">
        <name>Mg(2+)</name>
        <dbReference type="ChEBI" id="CHEBI:18420"/>
    </cofactor>
</comment>
<dbReference type="GO" id="GO:0046872">
    <property type="term" value="F:metal ion binding"/>
    <property type="evidence" value="ECO:0007669"/>
    <property type="project" value="UniProtKB-KW"/>
</dbReference>
<evidence type="ECO:0000256" key="13">
    <source>
        <dbReference type="ARBA" id="ARBA00040794"/>
    </source>
</evidence>
<keyword evidence="9" id="KW-0234">DNA repair</keyword>
<evidence type="ECO:0000259" key="18">
    <source>
        <dbReference type="PROSITE" id="PS51462"/>
    </source>
</evidence>
<dbReference type="SUPFAM" id="SSF55811">
    <property type="entry name" value="Nudix"/>
    <property type="match status" value="1"/>
</dbReference>
<dbReference type="GO" id="GO:0044715">
    <property type="term" value="F:8-oxo-dGDP phosphatase activity"/>
    <property type="evidence" value="ECO:0007669"/>
    <property type="project" value="TreeGrafter"/>
</dbReference>
<dbReference type="InterPro" id="IPR000086">
    <property type="entry name" value="NUDIX_hydrolase_dom"/>
</dbReference>
<comment type="catalytic activity">
    <reaction evidence="11">
        <text>8-oxo-GTP + H2O = 8-oxo-GMP + diphosphate + H(+)</text>
        <dbReference type="Rhea" id="RHEA:67616"/>
        <dbReference type="ChEBI" id="CHEBI:15377"/>
        <dbReference type="ChEBI" id="CHEBI:15378"/>
        <dbReference type="ChEBI" id="CHEBI:33019"/>
        <dbReference type="ChEBI" id="CHEBI:143553"/>
        <dbReference type="ChEBI" id="CHEBI:145694"/>
    </reaction>
</comment>
<comment type="catalytic activity">
    <reaction evidence="10">
        <text>8-oxo-dGTP + H2O = 8-oxo-dGMP + diphosphate + H(+)</text>
        <dbReference type="Rhea" id="RHEA:31575"/>
        <dbReference type="ChEBI" id="CHEBI:15377"/>
        <dbReference type="ChEBI" id="CHEBI:15378"/>
        <dbReference type="ChEBI" id="CHEBI:33019"/>
        <dbReference type="ChEBI" id="CHEBI:63224"/>
        <dbReference type="ChEBI" id="CHEBI:77896"/>
        <dbReference type="EC" id="3.6.1.55"/>
    </reaction>
</comment>
<evidence type="ECO:0000256" key="14">
    <source>
        <dbReference type="ARBA" id="ARBA00041592"/>
    </source>
</evidence>
<dbReference type="Gene3D" id="3.90.79.10">
    <property type="entry name" value="Nucleoside Triphosphate Pyrophosphohydrolase"/>
    <property type="match status" value="1"/>
</dbReference>
<protein>
    <recommendedName>
        <fullName evidence="13">8-oxo-dGTP diphosphatase</fullName>
        <ecNumber evidence="12">3.6.1.55</ecNumber>
    </recommendedName>
    <alternativeName>
        <fullName evidence="16">7,8-dihydro-8-oxoguanine-triphosphatase</fullName>
    </alternativeName>
    <alternativeName>
        <fullName evidence="15">Mutator protein MutT</fullName>
    </alternativeName>
    <alternativeName>
        <fullName evidence="14">dGTP pyrophosphohydrolase</fullName>
    </alternativeName>
</protein>
<dbReference type="PRINTS" id="PR00502">
    <property type="entry name" value="NUDIXFAMILY"/>
</dbReference>
<dbReference type="InterPro" id="IPR047127">
    <property type="entry name" value="MutT-like"/>
</dbReference>
<dbReference type="PROSITE" id="PS00893">
    <property type="entry name" value="NUDIX_BOX"/>
    <property type="match status" value="1"/>
</dbReference>
<dbReference type="PANTHER" id="PTHR47707">
    <property type="entry name" value="8-OXO-DGTP DIPHOSPHATASE"/>
    <property type="match status" value="1"/>
</dbReference>
<feature type="domain" description="Nudix hydrolase" evidence="18">
    <location>
        <begin position="6"/>
        <end position="135"/>
    </location>
</feature>
<dbReference type="GO" id="GO:0006260">
    <property type="term" value="P:DNA replication"/>
    <property type="evidence" value="ECO:0007669"/>
    <property type="project" value="UniProtKB-KW"/>
</dbReference>
<organism evidence="19 20">
    <name type="scientific">Litorimonas cladophorae</name>
    <dbReference type="NCBI Taxonomy" id="1220491"/>
    <lineage>
        <taxon>Bacteria</taxon>
        <taxon>Pseudomonadati</taxon>
        <taxon>Pseudomonadota</taxon>
        <taxon>Alphaproteobacteria</taxon>
        <taxon>Maricaulales</taxon>
        <taxon>Robiginitomaculaceae</taxon>
    </lineage>
</organism>
<evidence type="ECO:0000256" key="12">
    <source>
        <dbReference type="ARBA" id="ARBA00038905"/>
    </source>
</evidence>
<dbReference type="CDD" id="cd03425">
    <property type="entry name" value="NUDIX_MutT_NudA_like"/>
    <property type="match status" value="1"/>
</dbReference>
<evidence type="ECO:0000256" key="7">
    <source>
        <dbReference type="ARBA" id="ARBA00022801"/>
    </source>
</evidence>
<dbReference type="GO" id="GO:0035539">
    <property type="term" value="F:8-oxo-7,8-dihydrodeoxyguanosine triphosphate pyrophosphatase activity"/>
    <property type="evidence" value="ECO:0007669"/>
    <property type="project" value="UniProtKB-EC"/>
</dbReference>
<dbReference type="GO" id="GO:0006281">
    <property type="term" value="P:DNA repair"/>
    <property type="evidence" value="ECO:0007669"/>
    <property type="project" value="UniProtKB-KW"/>
</dbReference>
<keyword evidence="7 17" id="KW-0378">Hydrolase</keyword>
<evidence type="ECO:0000256" key="6">
    <source>
        <dbReference type="ARBA" id="ARBA00022763"/>
    </source>
</evidence>
<dbReference type="Pfam" id="PF00293">
    <property type="entry name" value="NUDIX"/>
    <property type="match status" value="1"/>
</dbReference>
<evidence type="ECO:0000256" key="5">
    <source>
        <dbReference type="ARBA" id="ARBA00022723"/>
    </source>
</evidence>
<comment type="caution">
    <text evidence="19">The sequence shown here is derived from an EMBL/GenBank/DDBJ whole genome shotgun (WGS) entry which is preliminary data.</text>
</comment>
<evidence type="ECO:0000256" key="11">
    <source>
        <dbReference type="ARBA" id="ARBA00036904"/>
    </source>
</evidence>
<dbReference type="EC" id="3.6.1.55" evidence="12"/>
<sequence length="145" mass="16523">MSDAKPKTLLVAACALIDTDGRILMAQRPDGKDHAGKWEFPGGKVEAGETPERALQRELYEELNIEPCETCMQPFSFSSFAYPDFHLLMPLYLCRQWDGFLRPKEGQATRWVWPDKLRDLDLVPADVDLASEVADRIPRGRRFPS</sequence>
<dbReference type="RefSeq" id="WP_189584385.1">
    <property type="nucleotide sequence ID" value="NZ_BMYV01000002.1"/>
</dbReference>
<evidence type="ECO:0000256" key="16">
    <source>
        <dbReference type="ARBA" id="ARBA00042798"/>
    </source>
</evidence>
<accession>A0A918KLL4</accession>
<evidence type="ECO:0000256" key="15">
    <source>
        <dbReference type="ARBA" id="ARBA00041979"/>
    </source>
</evidence>
<keyword evidence="6" id="KW-0227">DNA damage</keyword>
<keyword evidence="3" id="KW-0515">Mutator protein</keyword>
<dbReference type="GO" id="GO:0044716">
    <property type="term" value="F:8-oxo-GDP phosphatase activity"/>
    <property type="evidence" value="ECO:0007669"/>
    <property type="project" value="TreeGrafter"/>
</dbReference>
<proteinExistence type="inferred from homology"/>